<gene>
    <name evidence="1" type="ORF">KB1_15100</name>
</gene>
<sequence>MPGFSSIRDSPLNNALRANGVEPNAITAEHSVILLRLEVYTAVTIPAEAATACDLVNAQS</sequence>
<proteinExistence type="predicted"/>
<dbReference type="AlphaFoldDB" id="A0AAD1NVY0"/>
<evidence type="ECO:0000313" key="1">
    <source>
        <dbReference type="EMBL" id="BCY25520.1"/>
    </source>
</evidence>
<dbReference type="EMBL" id="AP024747">
    <property type="protein sequence ID" value="BCY25520.1"/>
    <property type="molecule type" value="Genomic_DNA"/>
</dbReference>
<reference evidence="1" key="1">
    <citation type="submission" date="2021-06" db="EMBL/GenBank/DDBJ databases">
        <title>Genome sequence of Cutibacterium modestum strain KB17-24694.</title>
        <authorList>
            <person name="Dekio I."/>
            <person name="Asahina A."/>
            <person name="Nishida M."/>
        </authorList>
    </citation>
    <scope>NUCLEOTIDE SEQUENCE</scope>
    <source>
        <strain evidence="1">KB17-24694</strain>
    </source>
</reference>
<evidence type="ECO:0000313" key="2">
    <source>
        <dbReference type="Proteomes" id="UP000825072"/>
    </source>
</evidence>
<organism evidence="1 2">
    <name type="scientific">Cutibacterium modestum</name>
    <dbReference type="NCBI Taxonomy" id="2559073"/>
    <lineage>
        <taxon>Bacteria</taxon>
        <taxon>Bacillati</taxon>
        <taxon>Actinomycetota</taxon>
        <taxon>Actinomycetes</taxon>
        <taxon>Propionibacteriales</taxon>
        <taxon>Propionibacteriaceae</taxon>
        <taxon>Cutibacterium</taxon>
    </lineage>
</organism>
<dbReference type="Proteomes" id="UP000825072">
    <property type="component" value="Chromosome 1"/>
</dbReference>
<protein>
    <submittedName>
        <fullName evidence="1">Uncharacterized protein</fullName>
    </submittedName>
</protein>
<accession>A0AAD1NVY0</accession>
<name>A0AAD1NVY0_9ACTN</name>